<keyword evidence="2" id="KW-0695">RNA-directed DNA polymerase</keyword>
<dbReference type="SUPFAM" id="SSF56672">
    <property type="entry name" value="DNA/RNA polymerases"/>
    <property type="match status" value="1"/>
</dbReference>
<proteinExistence type="predicted"/>
<evidence type="ECO:0000259" key="1">
    <source>
        <dbReference type="Pfam" id="PF00078"/>
    </source>
</evidence>
<dbReference type="InterPro" id="IPR000477">
    <property type="entry name" value="RT_dom"/>
</dbReference>
<keyword evidence="2" id="KW-0808">Transferase</keyword>
<dbReference type="InterPro" id="IPR043128">
    <property type="entry name" value="Rev_trsase/Diguanyl_cyclase"/>
</dbReference>
<evidence type="ECO:0000313" key="2">
    <source>
        <dbReference type="EMBL" id="GFD18118.1"/>
    </source>
</evidence>
<dbReference type="AlphaFoldDB" id="A0A699UA68"/>
<dbReference type="PANTHER" id="PTHR24559:SF427">
    <property type="entry name" value="RNA-DIRECTED DNA POLYMERASE"/>
    <property type="match status" value="1"/>
</dbReference>
<feature type="non-terminal residue" evidence="2">
    <location>
        <position position="1"/>
    </location>
</feature>
<organism evidence="2">
    <name type="scientific">Tanacetum cinerariifolium</name>
    <name type="common">Dalmatian daisy</name>
    <name type="synonym">Chrysanthemum cinerariifolium</name>
    <dbReference type="NCBI Taxonomy" id="118510"/>
    <lineage>
        <taxon>Eukaryota</taxon>
        <taxon>Viridiplantae</taxon>
        <taxon>Streptophyta</taxon>
        <taxon>Embryophyta</taxon>
        <taxon>Tracheophyta</taxon>
        <taxon>Spermatophyta</taxon>
        <taxon>Magnoliopsida</taxon>
        <taxon>eudicotyledons</taxon>
        <taxon>Gunneridae</taxon>
        <taxon>Pentapetalae</taxon>
        <taxon>asterids</taxon>
        <taxon>campanulids</taxon>
        <taxon>Asterales</taxon>
        <taxon>Asteraceae</taxon>
        <taxon>Asteroideae</taxon>
        <taxon>Anthemideae</taxon>
        <taxon>Anthemidinae</taxon>
        <taxon>Tanacetum</taxon>
    </lineage>
</organism>
<keyword evidence="2" id="KW-0548">Nucleotidyltransferase</keyword>
<protein>
    <submittedName>
        <fullName evidence="2">Reverse transcriptase</fullName>
    </submittedName>
</protein>
<comment type="caution">
    <text evidence="2">The sequence shown here is derived from an EMBL/GenBank/DDBJ whole genome shotgun (WGS) entry which is preliminary data.</text>
</comment>
<gene>
    <name evidence="2" type="ORF">Tci_890087</name>
</gene>
<dbReference type="CDD" id="cd01647">
    <property type="entry name" value="RT_LTR"/>
    <property type="match status" value="1"/>
</dbReference>
<accession>A0A699UA68</accession>
<reference evidence="2" key="1">
    <citation type="journal article" date="2019" name="Sci. Rep.">
        <title>Draft genome of Tanacetum cinerariifolium, the natural source of mosquito coil.</title>
        <authorList>
            <person name="Yamashiro T."/>
            <person name="Shiraishi A."/>
            <person name="Satake H."/>
            <person name="Nakayama K."/>
        </authorList>
    </citation>
    <scope>NUCLEOTIDE SEQUENCE</scope>
</reference>
<dbReference type="GO" id="GO:0003964">
    <property type="term" value="F:RNA-directed DNA polymerase activity"/>
    <property type="evidence" value="ECO:0007669"/>
    <property type="project" value="UniProtKB-KW"/>
</dbReference>
<dbReference type="Gene3D" id="3.10.10.10">
    <property type="entry name" value="HIV Type 1 Reverse Transcriptase, subunit A, domain 1"/>
    <property type="match status" value="1"/>
</dbReference>
<sequence>DYQELNKLTVKNLYPLSRIDDLFDQLHGSSMYSKIDMRSGYHQLCFKEEEIPITAFRTRYGHSEFQVMPFGLTNAPTDEPSMQAIS</sequence>
<dbReference type="InterPro" id="IPR053134">
    <property type="entry name" value="RNA-dir_DNA_polymerase"/>
</dbReference>
<dbReference type="InterPro" id="IPR043502">
    <property type="entry name" value="DNA/RNA_pol_sf"/>
</dbReference>
<dbReference type="EMBL" id="BKCJ011305272">
    <property type="protein sequence ID" value="GFD18118.1"/>
    <property type="molecule type" value="Genomic_DNA"/>
</dbReference>
<dbReference type="Pfam" id="PF00078">
    <property type="entry name" value="RVT_1"/>
    <property type="match status" value="1"/>
</dbReference>
<dbReference type="PANTHER" id="PTHR24559">
    <property type="entry name" value="TRANSPOSON TY3-I GAG-POL POLYPROTEIN"/>
    <property type="match status" value="1"/>
</dbReference>
<name>A0A699UA68_TANCI</name>
<feature type="domain" description="Reverse transcriptase" evidence="1">
    <location>
        <begin position="1"/>
        <end position="77"/>
    </location>
</feature>
<dbReference type="Gene3D" id="3.30.70.270">
    <property type="match status" value="1"/>
</dbReference>